<organism evidence="1">
    <name type="scientific">hydrothermal vent metagenome</name>
    <dbReference type="NCBI Taxonomy" id="652676"/>
    <lineage>
        <taxon>unclassified sequences</taxon>
        <taxon>metagenomes</taxon>
        <taxon>ecological metagenomes</taxon>
    </lineage>
</organism>
<reference evidence="1" key="1">
    <citation type="submission" date="2018-06" db="EMBL/GenBank/DDBJ databases">
        <authorList>
            <person name="Zhirakovskaya E."/>
        </authorList>
    </citation>
    <scope>NUCLEOTIDE SEQUENCE</scope>
</reference>
<dbReference type="AlphaFoldDB" id="A0A3B0X7F9"/>
<protein>
    <submittedName>
        <fullName evidence="1">Uncharacterized protein</fullName>
    </submittedName>
</protein>
<sequence length="109" mass="12293">MDTLNKLQELQQEILNFGDVVSHTENPADIDFRNACSLFSQYLSSELSAINAQIRLKDIRPEMQQTTTQLCELSELITPDASESSANYSWPEKLLNFCSQLHTLKSIAA</sequence>
<gene>
    <name evidence="1" type="ORF">MNBD_GAMMA08-1287</name>
</gene>
<evidence type="ECO:0000313" key="1">
    <source>
        <dbReference type="EMBL" id="VAW58837.1"/>
    </source>
</evidence>
<dbReference type="EMBL" id="UOFH01000040">
    <property type="protein sequence ID" value="VAW58837.1"/>
    <property type="molecule type" value="Genomic_DNA"/>
</dbReference>
<accession>A0A3B0X7F9</accession>
<proteinExistence type="predicted"/>
<name>A0A3B0X7F9_9ZZZZ</name>